<dbReference type="InterPro" id="IPR015813">
    <property type="entry name" value="Pyrv/PenolPyrv_kinase-like_dom"/>
</dbReference>
<feature type="binding site" evidence="5">
    <location>
        <position position="152"/>
    </location>
    <ligand>
        <name>Mg(2+)</name>
        <dbReference type="ChEBI" id="CHEBI:18420"/>
    </ligand>
</feature>
<dbReference type="Proteomes" id="UP000008721">
    <property type="component" value="Chromosome"/>
</dbReference>
<feature type="domain" description="HpcH/HpaI aldolase/citrate lyase" evidence="6">
    <location>
        <begin position="39"/>
        <end position="249"/>
    </location>
</feature>
<dbReference type="InterPro" id="IPR011206">
    <property type="entry name" value="Citrate_lyase_beta/mcl1/mcl2"/>
</dbReference>
<dbReference type="InterPro" id="IPR005000">
    <property type="entry name" value="Aldolase/citrate-lyase_domain"/>
</dbReference>
<organism evidence="7 8">
    <name type="scientific">Sulfuricurvum kujiense (strain ATCC BAA-921 / DSM 16994 / JCM 11577 / YK-1)</name>
    <dbReference type="NCBI Taxonomy" id="709032"/>
    <lineage>
        <taxon>Bacteria</taxon>
        <taxon>Pseudomonadati</taxon>
        <taxon>Campylobacterota</taxon>
        <taxon>Epsilonproteobacteria</taxon>
        <taxon>Campylobacterales</taxon>
        <taxon>Sulfurimonadaceae</taxon>
        <taxon>Sulfuricurvum</taxon>
    </lineage>
</organism>
<dbReference type="PIRSF" id="PIRSF015582">
    <property type="entry name" value="Cit_lyase_B"/>
    <property type="match status" value="1"/>
</dbReference>
<dbReference type="Gene3D" id="3.20.20.60">
    <property type="entry name" value="Phosphoenolpyruvate-binding domains"/>
    <property type="match status" value="1"/>
</dbReference>
<evidence type="ECO:0000256" key="2">
    <source>
        <dbReference type="ARBA" id="ARBA00022723"/>
    </source>
</evidence>
<accession>E4TZW2</accession>
<dbReference type="STRING" id="709032.Sulku_1558"/>
<dbReference type="PANTHER" id="PTHR32308">
    <property type="entry name" value="LYASE BETA SUBUNIT, PUTATIVE (AFU_ORTHOLOGUE AFUA_4G13030)-RELATED"/>
    <property type="match status" value="1"/>
</dbReference>
<dbReference type="GO" id="GO:0006107">
    <property type="term" value="P:oxaloacetate metabolic process"/>
    <property type="evidence" value="ECO:0007669"/>
    <property type="project" value="TreeGrafter"/>
</dbReference>
<dbReference type="RefSeq" id="WP_013460416.1">
    <property type="nucleotide sequence ID" value="NC_014762.1"/>
</dbReference>
<dbReference type="GO" id="GO:0003824">
    <property type="term" value="F:catalytic activity"/>
    <property type="evidence" value="ECO:0007669"/>
    <property type="project" value="InterPro"/>
</dbReference>
<feature type="binding site" evidence="4">
    <location>
        <position position="152"/>
    </location>
    <ligand>
        <name>substrate</name>
    </ligand>
</feature>
<keyword evidence="3 5" id="KW-0460">Magnesium</keyword>
<dbReference type="eggNOG" id="COG2301">
    <property type="taxonomic scope" value="Bacteria"/>
</dbReference>
<proteinExistence type="predicted"/>
<keyword evidence="8" id="KW-1185">Reference proteome</keyword>
<comment type="cofactor">
    <cofactor evidence="1">
        <name>Mg(2+)</name>
        <dbReference type="ChEBI" id="CHEBI:18420"/>
    </cofactor>
</comment>
<evidence type="ECO:0000313" key="7">
    <source>
        <dbReference type="EMBL" id="ADR34219.1"/>
    </source>
</evidence>
<dbReference type="PANTHER" id="PTHR32308:SF1">
    <property type="entry name" value="HPCH_HPAI ALDOLASE_CITRATE LYASE DOMAIN-CONTAINING PROTEIN"/>
    <property type="match status" value="1"/>
</dbReference>
<dbReference type="EMBL" id="CP002355">
    <property type="protein sequence ID" value="ADR34219.1"/>
    <property type="molecule type" value="Genomic_DNA"/>
</dbReference>
<dbReference type="KEGG" id="sku:Sulku_1558"/>
<sequence length="317" mass="35276">MPLRNPQKLSELIASGDIISLKALAVPTKRHLNNSISFRSAMMISAHNIKHLSKIPSLSAECLMLNLEDGVSTEQKPYALALCAIALASNPKIDKKLIVRVNPLGEGGEEEISFLNPFMPDGIRVPKIRSAEDVQRVLELVDEGIEIHLSIETKEAWLALSHLALHPRIKAFYLGVLDLFADLGLSQSLLLPDNPAVQYMLSHFLMTCRACGVKPVSFVYQDYKNSDGLRNWLELEKMIGFDSKGCIAPAQVEMIHEIFGHSEAEIEKCREIVRLFEEQYARGISGFTDERFGFIDEPIYKGALAVLAHCNYPSATT</sequence>
<dbReference type="GO" id="GO:0000287">
    <property type="term" value="F:magnesium ion binding"/>
    <property type="evidence" value="ECO:0007669"/>
    <property type="project" value="TreeGrafter"/>
</dbReference>
<evidence type="ECO:0000313" key="8">
    <source>
        <dbReference type="Proteomes" id="UP000008721"/>
    </source>
</evidence>
<dbReference type="InterPro" id="IPR040442">
    <property type="entry name" value="Pyrv_kinase-like_dom_sf"/>
</dbReference>
<feature type="binding site" evidence="4">
    <location>
        <position position="100"/>
    </location>
    <ligand>
        <name>substrate</name>
    </ligand>
</feature>
<evidence type="ECO:0000256" key="4">
    <source>
        <dbReference type="PIRSR" id="PIRSR015582-1"/>
    </source>
</evidence>
<evidence type="ECO:0000256" key="5">
    <source>
        <dbReference type="PIRSR" id="PIRSR015582-2"/>
    </source>
</evidence>
<evidence type="ECO:0000256" key="3">
    <source>
        <dbReference type="ARBA" id="ARBA00022842"/>
    </source>
</evidence>
<reference evidence="7 8" key="1">
    <citation type="journal article" date="2012" name="Stand. Genomic Sci.">
        <title>Complete genome sequence of the sulfur compounds oxidizing chemolithoautotroph Sulfuricurvum kujiense type strain (YK-1(T)).</title>
        <authorList>
            <person name="Han C."/>
            <person name="Kotsyurbenko O."/>
            <person name="Chertkov O."/>
            <person name="Held B."/>
            <person name="Lapidus A."/>
            <person name="Nolan M."/>
            <person name="Lucas S."/>
            <person name="Hammon N."/>
            <person name="Deshpande S."/>
            <person name="Cheng J.F."/>
            <person name="Tapia R."/>
            <person name="Goodwin L.A."/>
            <person name="Pitluck S."/>
            <person name="Liolios K."/>
            <person name="Pagani I."/>
            <person name="Ivanova N."/>
            <person name="Mavromatis K."/>
            <person name="Mikhailova N."/>
            <person name="Pati A."/>
            <person name="Chen A."/>
            <person name="Palaniappan K."/>
            <person name="Land M."/>
            <person name="Hauser L."/>
            <person name="Chang Y.J."/>
            <person name="Jeffries C.D."/>
            <person name="Brambilla E.M."/>
            <person name="Rohde M."/>
            <person name="Spring S."/>
            <person name="Sikorski J."/>
            <person name="Goker M."/>
            <person name="Woyke T."/>
            <person name="Bristow J."/>
            <person name="Eisen J.A."/>
            <person name="Markowitz V."/>
            <person name="Hugenholtz P."/>
            <person name="Kyrpides N.C."/>
            <person name="Klenk H.P."/>
            <person name="Detter J.C."/>
        </authorList>
    </citation>
    <scope>NUCLEOTIDE SEQUENCE [LARGE SCALE GENOMIC DNA]</scope>
    <source>
        <strain evidence="8">ATCC BAA-921 / DSM 16994 / JCM 11577 / YK-1</strain>
    </source>
</reference>
<name>E4TZW2_SULKY</name>
<dbReference type="SUPFAM" id="SSF51621">
    <property type="entry name" value="Phosphoenolpyruvate/pyruvate domain"/>
    <property type="match status" value="1"/>
</dbReference>
<protein>
    <submittedName>
        <fullName evidence="7">HpcH/HpaI aldolase</fullName>
    </submittedName>
</protein>
<gene>
    <name evidence="7" type="ordered locus">Sulku_1558</name>
</gene>
<dbReference type="Pfam" id="PF03328">
    <property type="entry name" value="HpcH_HpaI"/>
    <property type="match status" value="1"/>
</dbReference>
<evidence type="ECO:0000259" key="6">
    <source>
        <dbReference type="Pfam" id="PF03328"/>
    </source>
</evidence>
<keyword evidence="2 5" id="KW-0479">Metal-binding</keyword>
<evidence type="ECO:0000256" key="1">
    <source>
        <dbReference type="ARBA" id="ARBA00001946"/>
    </source>
</evidence>
<dbReference type="HOGENOM" id="CLU_044864_0_1_7"/>
<dbReference type="AlphaFoldDB" id="E4TZW2"/>
<feature type="binding site" evidence="5">
    <location>
        <position position="178"/>
    </location>
    <ligand>
        <name>Mg(2+)</name>
        <dbReference type="ChEBI" id="CHEBI:18420"/>
    </ligand>
</feature>
<dbReference type="OrthoDB" id="9800547at2"/>